<sequence length="447" mass="49605">MEALTLTSTRAVKSNAISHLQHKHGCAGTATYKSSPSLKSLHRRRRPLILASLAHPKTSFNYLHQEQVESFIRPLTTFPSSPPHHQQEEEEEMIVAKLRLVAAAAADRAEMHAVLADQRDGWNKLFHSSLTNITLAALILQALIPNNNGDSSIASTLLYGASAALMCGVNKIQPSQLAEEQRMAARLFRQLNTDIHTNLALPTHLRQEHSAHSFLSRAYEAVLALDKAYPLPLFPGMLDKFPKTVEPAVWWPQQQVVEEDTAAQLLSQPQSHSDIINGWSTELEKELRGVSETLRSGDIEEFVGLSKKVLQVNTILAIAAPLLTGTAGALNMMQNTSFLSMSMVAGVAGVLASTLSHGGQIGMVFEMYRNCAGFYHFLDSSISRTLKQSNPEMRENGELFHWKLALHLGRDPSFSSLRFFLQIRRETFLNLHFGRGDFPTCLRSLHS</sequence>
<dbReference type="Proteomes" id="UP000824469">
    <property type="component" value="Unassembled WGS sequence"/>
</dbReference>
<dbReference type="OMA" id="MGKTNGW"/>
<dbReference type="Pfam" id="PF14476">
    <property type="entry name" value="Chloroplast_duf"/>
    <property type="match status" value="1"/>
</dbReference>
<keyword evidence="2" id="KW-1185">Reference proteome</keyword>
<dbReference type="PANTHER" id="PTHR33358:SF12">
    <property type="entry name" value="F-BOX PROTEIN WITH A DOMAIN PROTEIN"/>
    <property type="match status" value="1"/>
</dbReference>
<accession>A0AA38CHF2</accession>
<organism evidence="1 2">
    <name type="scientific">Taxus chinensis</name>
    <name type="common">Chinese yew</name>
    <name type="synonym">Taxus wallichiana var. chinensis</name>
    <dbReference type="NCBI Taxonomy" id="29808"/>
    <lineage>
        <taxon>Eukaryota</taxon>
        <taxon>Viridiplantae</taxon>
        <taxon>Streptophyta</taxon>
        <taxon>Embryophyta</taxon>
        <taxon>Tracheophyta</taxon>
        <taxon>Spermatophyta</taxon>
        <taxon>Pinopsida</taxon>
        <taxon>Pinidae</taxon>
        <taxon>Conifers II</taxon>
        <taxon>Cupressales</taxon>
        <taxon>Taxaceae</taxon>
        <taxon>Taxus</taxon>
    </lineage>
</organism>
<dbReference type="PANTHER" id="PTHR33358">
    <property type="entry name" value="F-BOX PROTEIN WITH A DOMAIN PROTEIN"/>
    <property type="match status" value="1"/>
</dbReference>
<evidence type="ECO:0000313" key="1">
    <source>
        <dbReference type="EMBL" id="KAH9298798.1"/>
    </source>
</evidence>
<dbReference type="EMBL" id="JAHRHJ020000010">
    <property type="protein sequence ID" value="KAH9298798.1"/>
    <property type="molecule type" value="Genomic_DNA"/>
</dbReference>
<reference evidence="1 2" key="1">
    <citation type="journal article" date="2021" name="Nat. Plants">
        <title>The Taxus genome provides insights into paclitaxel biosynthesis.</title>
        <authorList>
            <person name="Xiong X."/>
            <person name="Gou J."/>
            <person name="Liao Q."/>
            <person name="Li Y."/>
            <person name="Zhou Q."/>
            <person name="Bi G."/>
            <person name="Li C."/>
            <person name="Du R."/>
            <person name="Wang X."/>
            <person name="Sun T."/>
            <person name="Guo L."/>
            <person name="Liang H."/>
            <person name="Lu P."/>
            <person name="Wu Y."/>
            <person name="Zhang Z."/>
            <person name="Ro D.K."/>
            <person name="Shang Y."/>
            <person name="Huang S."/>
            <person name="Yan J."/>
        </authorList>
    </citation>
    <scope>NUCLEOTIDE SEQUENCE [LARGE SCALE GENOMIC DNA]</scope>
    <source>
        <strain evidence="1">Ta-2019</strain>
    </source>
</reference>
<dbReference type="AlphaFoldDB" id="A0AA38CHF2"/>
<comment type="caution">
    <text evidence="1">The sequence shown here is derived from an EMBL/GenBank/DDBJ whole genome shotgun (WGS) entry which is preliminary data.</text>
</comment>
<proteinExistence type="predicted"/>
<evidence type="ECO:0008006" key="3">
    <source>
        <dbReference type="Google" id="ProtNLM"/>
    </source>
</evidence>
<dbReference type="InterPro" id="IPR027949">
    <property type="entry name" value="Chloroplast_duf"/>
</dbReference>
<evidence type="ECO:0000313" key="2">
    <source>
        <dbReference type="Proteomes" id="UP000824469"/>
    </source>
</evidence>
<gene>
    <name evidence="1" type="ORF">KI387_030480</name>
</gene>
<protein>
    <recommendedName>
        <fullName evidence="3">F-box protein</fullName>
    </recommendedName>
</protein>
<name>A0AA38CHF2_TAXCH</name>